<evidence type="ECO:0000313" key="1">
    <source>
        <dbReference type="EMBL" id="PTB75706.1"/>
    </source>
</evidence>
<dbReference type="Proteomes" id="UP000240760">
    <property type="component" value="Unassembled WGS sequence"/>
</dbReference>
<organism evidence="1 2">
    <name type="scientific">Trichoderma longibrachiatum ATCC 18648</name>
    <dbReference type="NCBI Taxonomy" id="983965"/>
    <lineage>
        <taxon>Eukaryota</taxon>
        <taxon>Fungi</taxon>
        <taxon>Dikarya</taxon>
        <taxon>Ascomycota</taxon>
        <taxon>Pezizomycotina</taxon>
        <taxon>Sordariomycetes</taxon>
        <taxon>Hypocreomycetidae</taxon>
        <taxon>Hypocreales</taxon>
        <taxon>Hypocreaceae</taxon>
        <taxon>Trichoderma</taxon>
    </lineage>
</organism>
<sequence length="154" mass="16765">MSSPRVYLASLASTPSFRRCSAPLQLLDALQTPLAAPSVTFPTARPATNAPSAANHSAAAIEVRPSSQPLSFSTLQGSIQLIQLTAIRLYCLCVWCVLALQRAIFPPGSQWVPGWRWRPGCKQVNKSARLVSSLPFDFDSTSFHFHSPPLPLFC</sequence>
<dbReference type="EMBL" id="KZ679133">
    <property type="protein sequence ID" value="PTB75706.1"/>
    <property type="molecule type" value="Genomic_DNA"/>
</dbReference>
<dbReference type="AlphaFoldDB" id="A0A2T4C2B0"/>
<protein>
    <submittedName>
        <fullName evidence="1">Uncharacterized protein</fullName>
    </submittedName>
</protein>
<accession>A0A2T4C2B0</accession>
<evidence type="ECO:0000313" key="2">
    <source>
        <dbReference type="Proteomes" id="UP000240760"/>
    </source>
</evidence>
<name>A0A2T4C2B0_TRILO</name>
<gene>
    <name evidence="1" type="ORF">M440DRAFT_1402227</name>
</gene>
<reference evidence="1 2" key="1">
    <citation type="submission" date="2016-07" db="EMBL/GenBank/DDBJ databases">
        <title>Multiple horizontal gene transfer events from other fungi enriched the ability of initially mycotrophic Trichoderma (Ascomycota) to feed on dead plant biomass.</title>
        <authorList>
            <consortium name="DOE Joint Genome Institute"/>
            <person name="Aerts A."/>
            <person name="Atanasova L."/>
            <person name="Chenthamara K."/>
            <person name="Zhang J."/>
            <person name="Grujic M."/>
            <person name="Henrissat B."/>
            <person name="Kuo A."/>
            <person name="Salamov A."/>
            <person name="Lipzen A."/>
            <person name="Labutti K."/>
            <person name="Barry K."/>
            <person name="Miao Y."/>
            <person name="Rahimi M.J."/>
            <person name="Shen Q."/>
            <person name="Grigoriev I.V."/>
            <person name="Kubicek C.P."/>
            <person name="Druzhinina I.S."/>
        </authorList>
    </citation>
    <scope>NUCLEOTIDE SEQUENCE [LARGE SCALE GENOMIC DNA]</scope>
    <source>
        <strain evidence="1 2">ATCC 18648</strain>
    </source>
</reference>
<proteinExistence type="predicted"/>
<keyword evidence="2" id="KW-1185">Reference proteome</keyword>